<dbReference type="Proteomes" id="UP000193387">
    <property type="component" value="Unassembled WGS sequence"/>
</dbReference>
<feature type="transmembrane region" description="Helical" evidence="1">
    <location>
        <begin position="116"/>
        <end position="136"/>
    </location>
</feature>
<feature type="transmembrane region" description="Helical" evidence="1">
    <location>
        <begin position="260"/>
        <end position="278"/>
    </location>
</feature>
<keyword evidence="1" id="KW-0472">Membrane</keyword>
<feature type="transmembrane region" description="Helical" evidence="1">
    <location>
        <begin position="218"/>
        <end position="239"/>
    </location>
</feature>
<comment type="caution">
    <text evidence="2">The sequence shown here is derived from an EMBL/GenBank/DDBJ whole genome shotgun (WGS) entry which is preliminary data.</text>
</comment>
<sequence length="287" mass="29970">MDSALSAQVSKQFPRLRRATSSLIAEWNRIGAQTRFYATVLGSVPEALVRYRTELLRLLAEMGMGTGALAIIGGSVGVVGLIVAANGILVGVLAYQELGNIGIDAMTGLAGSILNLRFMVPGSCIVAIATTIGAGATARLGAMRINEEIDALEVLGIRSITYLASTQVIAALVAVIPVYCSATVVCFLASRITTTVFYGQGSGVYDHYFNTFFYPSNVLWSFFITLAMTLVIMVVHTYYGYTASGGPAGVGEAVGRSVRTSLVAAVVGLAMISLAAYGQSGGFHVAS</sequence>
<dbReference type="EMBL" id="LQPR01000007">
    <property type="protein sequence ID" value="ORW74640.1"/>
    <property type="molecule type" value="Genomic_DNA"/>
</dbReference>
<keyword evidence="3" id="KW-1185">Reference proteome</keyword>
<keyword evidence="1" id="KW-0812">Transmembrane</keyword>
<accession>A0AAJ3NU17</accession>
<dbReference type="InterPro" id="IPR030802">
    <property type="entry name" value="Permease_MalE"/>
</dbReference>
<feature type="transmembrane region" description="Helical" evidence="1">
    <location>
        <begin position="168"/>
        <end position="198"/>
    </location>
</feature>
<evidence type="ECO:0000256" key="1">
    <source>
        <dbReference type="SAM" id="Phobius"/>
    </source>
</evidence>
<organism evidence="2 3">
    <name type="scientific">Mycobacterium saskatchewanense</name>
    <dbReference type="NCBI Taxonomy" id="220927"/>
    <lineage>
        <taxon>Bacteria</taxon>
        <taxon>Bacillati</taxon>
        <taxon>Actinomycetota</taxon>
        <taxon>Actinomycetes</taxon>
        <taxon>Mycobacteriales</taxon>
        <taxon>Mycobacteriaceae</taxon>
        <taxon>Mycobacterium</taxon>
        <taxon>Mycobacterium simiae complex</taxon>
    </lineage>
</organism>
<protein>
    <submittedName>
        <fullName evidence="2">ABC transporter permease</fullName>
    </submittedName>
</protein>
<feature type="transmembrane region" description="Helical" evidence="1">
    <location>
        <begin position="67"/>
        <end position="96"/>
    </location>
</feature>
<dbReference type="GO" id="GO:0043190">
    <property type="term" value="C:ATP-binding cassette (ABC) transporter complex"/>
    <property type="evidence" value="ECO:0007669"/>
    <property type="project" value="InterPro"/>
</dbReference>
<dbReference type="RefSeq" id="WP_042909646.1">
    <property type="nucleotide sequence ID" value="NZ_AP022573.1"/>
</dbReference>
<dbReference type="PANTHER" id="PTHR30188:SF13">
    <property type="entry name" value="CONSERVED HYPOTHETICAL INTEGRAL MEMBRANE PROTEIN YRBE3B"/>
    <property type="match status" value="1"/>
</dbReference>
<evidence type="ECO:0000313" key="2">
    <source>
        <dbReference type="EMBL" id="ORW74640.1"/>
    </source>
</evidence>
<gene>
    <name evidence="2" type="ORF">AWC23_04460</name>
</gene>
<evidence type="ECO:0000313" key="3">
    <source>
        <dbReference type="Proteomes" id="UP000193387"/>
    </source>
</evidence>
<proteinExistence type="predicted"/>
<dbReference type="AlphaFoldDB" id="A0AAJ3NU17"/>
<reference evidence="2 3" key="1">
    <citation type="submission" date="2016-01" db="EMBL/GenBank/DDBJ databases">
        <title>The new phylogeny of the genus Mycobacterium.</title>
        <authorList>
            <person name="Tarcisio F."/>
            <person name="Conor M."/>
            <person name="Antonella G."/>
            <person name="Elisabetta G."/>
            <person name="Giulia F.S."/>
            <person name="Sara T."/>
            <person name="Anna F."/>
            <person name="Clotilde B."/>
            <person name="Roberto B."/>
            <person name="Veronica D.S."/>
            <person name="Fabio R."/>
            <person name="Monica P."/>
            <person name="Olivier J."/>
            <person name="Enrico T."/>
            <person name="Nicola S."/>
        </authorList>
    </citation>
    <scope>NUCLEOTIDE SEQUENCE [LARGE SCALE GENOMIC DNA]</scope>
    <source>
        <strain evidence="2 3">DSM 44616</strain>
    </source>
</reference>
<dbReference type="PANTHER" id="PTHR30188">
    <property type="entry name" value="ABC TRANSPORTER PERMEASE PROTEIN-RELATED"/>
    <property type="match status" value="1"/>
</dbReference>
<dbReference type="Pfam" id="PF02405">
    <property type="entry name" value="MlaE"/>
    <property type="match status" value="1"/>
</dbReference>
<dbReference type="GO" id="GO:0005548">
    <property type="term" value="F:phospholipid transporter activity"/>
    <property type="evidence" value="ECO:0007669"/>
    <property type="project" value="TreeGrafter"/>
</dbReference>
<keyword evidence="1" id="KW-1133">Transmembrane helix</keyword>
<name>A0AAJ3NU17_9MYCO</name>